<comment type="similarity">
    <text evidence="1">Belongs to the short-chain dehydrogenases/reductases (SDR) family.</text>
</comment>
<name>A0A8H6VRN3_9PEZI</name>
<dbReference type="PANTHER" id="PTHR43544">
    <property type="entry name" value="SHORT-CHAIN DEHYDROGENASE/REDUCTASE"/>
    <property type="match status" value="1"/>
</dbReference>
<dbReference type="AlphaFoldDB" id="A0A8H6VRN3"/>
<dbReference type="InterPro" id="IPR002347">
    <property type="entry name" value="SDR_fam"/>
</dbReference>
<dbReference type="SUPFAM" id="SSF51735">
    <property type="entry name" value="NAD(P)-binding Rossmann-fold domains"/>
    <property type="match status" value="1"/>
</dbReference>
<evidence type="ECO:0000313" key="3">
    <source>
        <dbReference type="Proteomes" id="UP000660729"/>
    </source>
</evidence>
<dbReference type="EMBL" id="JABCIY010000004">
    <property type="protein sequence ID" value="KAF7198044.1"/>
    <property type="molecule type" value="Genomic_DNA"/>
</dbReference>
<dbReference type="OrthoDB" id="191139at2759"/>
<dbReference type="Gene3D" id="3.40.50.720">
    <property type="entry name" value="NAD(P)-binding Rossmann-like Domain"/>
    <property type="match status" value="1"/>
</dbReference>
<dbReference type="Proteomes" id="UP000660729">
    <property type="component" value="Unassembled WGS sequence"/>
</dbReference>
<comment type="caution">
    <text evidence="2">The sequence shown here is derived from an EMBL/GenBank/DDBJ whole genome shotgun (WGS) entry which is preliminary data.</text>
</comment>
<sequence length="256" mass="27858">MASKTLVLITGANTGLGYYALQQMAATGKYHILMGSRDLAKAREAIDTLQNDTSYKLDISDIEPVQLDVTSDDSTHEAAAQVKAKYGYLDILMVNQGIAQQQKPDEHGQPSWRELYHQHYNTNLFGSVVVVEAFLPLLHASKAPAGVGKRIAFTSSDLSSCAIAREGEGPYNAANFPIYRSTKTALNMVMLHYARALDKDGFIVGASNPGYCATNLNAHSGLKDPRDGCKVLIKAVTAKKEDVHGYLINEDGPQPW</sequence>
<evidence type="ECO:0000313" key="2">
    <source>
        <dbReference type="EMBL" id="KAF7198044.1"/>
    </source>
</evidence>
<proteinExistence type="inferred from homology"/>
<dbReference type="PRINTS" id="PR00081">
    <property type="entry name" value="GDHRDH"/>
</dbReference>
<reference evidence="2" key="1">
    <citation type="submission" date="2020-04" db="EMBL/GenBank/DDBJ databases">
        <title>Draft genome resource of the tomato pathogen Pseudocercospora fuligena.</title>
        <authorList>
            <person name="Zaccaron A."/>
        </authorList>
    </citation>
    <scope>NUCLEOTIDE SEQUENCE</scope>
    <source>
        <strain evidence="2">PF001</strain>
    </source>
</reference>
<evidence type="ECO:0000256" key="1">
    <source>
        <dbReference type="ARBA" id="ARBA00006484"/>
    </source>
</evidence>
<dbReference type="InterPro" id="IPR051468">
    <property type="entry name" value="Fungal_SecMetab_SDRs"/>
</dbReference>
<gene>
    <name evidence="2" type="ORF">HII31_00758</name>
</gene>
<dbReference type="Pfam" id="PF00106">
    <property type="entry name" value="adh_short"/>
    <property type="match status" value="1"/>
</dbReference>
<organism evidence="2 3">
    <name type="scientific">Pseudocercospora fuligena</name>
    <dbReference type="NCBI Taxonomy" id="685502"/>
    <lineage>
        <taxon>Eukaryota</taxon>
        <taxon>Fungi</taxon>
        <taxon>Dikarya</taxon>
        <taxon>Ascomycota</taxon>
        <taxon>Pezizomycotina</taxon>
        <taxon>Dothideomycetes</taxon>
        <taxon>Dothideomycetidae</taxon>
        <taxon>Mycosphaerellales</taxon>
        <taxon>Mycosphaerellaceae</taxon>
        <taxon>Pseudocercospora</taxon>
    </lineage>
</organism>
<dbReference type="GO" id="GO:0005737">
    <property type="term" value="C:cytoplasm"/>
    <property type="evidence" value="ECO:0007669"/>
    <property type="project" value="TreeGrafter"/>
</dbReference>
<dbReference type="InterPro" id="IPR036291">
    <property type="entry name" value="NAD(P)-bd_dom_sf"/>
</dbReference>
<dbReference type="GO" id="GO:0016491">
    <property type="term" value="F:oxidoreductase activity"/>
    <property type="evidence" value="ECO:0007669"/>
    <property type="project" value="TreeGrafter"/>
</dbReference>
<keyword evidence="3" id="KW-1185">Reference proteome</keyword>
<dbReference type="PANTHER" id="PTHR43544:SF32">
    <property type="entry name" value="CHAIN DEHYDROGENASE, PUTATIVE (AFU_ORTHOLOGUE AFUA_5G01530)-RELATED"/>
    <property type="match status" value="1"/>
</dbReference>
<accession>A0A8H6VRN3</accession>
<protein>
    <submittedName>
        <fullName evidence="2">Short-chain dehydrogenase/reductase eupG</fullName>
    </submittedName>
</protein>
<dbReference type="GO" id="GO:0019748">
    <property type="term" value="P:secondary metabolic process"/>
    <property type="evidence" value="ECO:0007669"/>
    <property type="project" value="TreeGrafter"/>
</dbReference>